<sequence length="100" mass="10428">MPLGSISLATVNASSPSPSLTLLKYLFMLSIASKPWNVVGAHCSSVPCLNSLSTVRLTSCIAAIASVNELAPRPVIVSFCNSITGLSDIALRRRGAGLDR</sequence>
<dbReference type="AlphaFoldDB" id="A0A284QRX5"/>
<protein>
    <submittedName>
        <fullName evidence="1">Uncharacterized protein</fullName>
    </submittedName>
</protein>
<organism evidence="1 2">
    <name type="scientific">Armillaria ostoyae</name>
    <name type="common">Armillaria root rot fungus</name>
    <dbReference type="NCBI Taxonomy" id="47428"/>
    <lineage>
        <taxon>Eukaryota</taxon>
        <taxon>Fungi</taxon>
        <taxon>Dikarya</taxon>
        <taxon>Basidiomycota</taxon>
        <taxon>Agaricomycotina</taxon>
        <taxon>Agaricomycetes</taxon>
        <taxon>Agaricomycetidae</taxon>
        <taxon>Agaricales</taxon>
        <taxon>Marasmiineae</taxon>
        <taxon>Physalacriaceae</taxon>
        <taxon>Armillaria</taxon>
    </lineage>
</organism>
<evidence type="ECO:0000313" key="1">
    <source>
        <dbReference type="EMBL" id="SJK99197.1"/>
    </source>
</evidence>
<proteinExistence type="predicted"/>
<dbReference type="Proteomes" id="UP000219338">
    <property type="component" value="Unassembled WGS sequence"/>
</dbReference>
<reference evidence="2" key="1">
    <citation type="journal article" date="2017" name="Nat. Ecol. Evol.">
        <title>Genome expansion and lineage-specific genetic innovations in the forest pathogenic fungi Armillaria.</title>
        <authorList>
            <person name="Sipos G."/>
            <person name="Prasanna A.N."/>
            <person name="Walter M.C."/>
            <person name="O'Connor E."/>
            <person name="Balint B."/>
            <person name="Krizsan K."/>
            <person name="Kiss B."/>
            <person name="Hess J."/>
            <person name="Varga T."/>
            <person name="Slot J."/>
            <person name="Riley R."/>
            <person name="Boka B."/>
            <person name="Rigling D."/>
            <person name="Barry K."/>
            <person name="Lee J."/>
            <person name="Mihaltcheva S."/>
            <person name="LaButti K."/>
            <person name="Lipzen A."/>
            <person name="Waldron R."/>
            <person name="Moloney N.M."/>
            <person name="Sperisen C."/>
            <person name="Kredics L."/>
            <person name="Vagvoelgyi C."/>
            <person name="Patrignani A."/>
            <person name="Fitzpatrick D."/>
            <person name="Nagy I."/>
            <person name="Doyle S."/>
            <person name="Anderson J.B."/>
            <person name="Grigoriev I.V."/>
            <person name="Gueldener U."/>
            <person name="Muensterkoetter M."/>
            <person name="Nagy L.G."/>
        </authorList>
    </citation>
    <scope>NUCLEOTIDE SEQUENCE [LARGE SCALE GENOMIC DNA]</scope>
    <source>
        <strain evidence="2">C18/9</strain>
    </source>
</reference>
<gene>
    <name evidence="1" type="ORF">ARMOST_02487</name>
</gene>
<dbReference type="EMBL" id="FUEG01000001">
    <property type="protein sequence ID" value="SJK99197.1"/>
    <property type="molecule type" value="Genomic_DNA"/>
</dbReference>
<accession>A0A284QRX5</accession>
<evidence type="ECO:0000313" key="2">
    <source>
        <dbReference type="Proteomes" id="UP000219338"/>
    </source>
</evidence>
<keyword evidence="2" id="KW-1185">Reference proteome</keyword>
<name>A0A284QRX5_ARMOS</name>